<feature type="non-terminal residue" evidence="7">
    <location>
        <position position="1"/>
    </location>
</feature>
<evidence type="ECO:0008006" key="9">
    <source>
        <dbReference type="Google" id="ProtNLM"/>
    </source>
</evidence>
<feature type="non-terminal residue" evidence="7">
    <location>
        <position position="198"/>
    </location>
</feature>
<feature type="transmembrane region" description="Helical" evidence="6">
    <location>
        <begin position="95"/>
        <end position="117"/>
    </location>
</feature>
<dbReference type="InterPro" id="IPR019421">
    <property type="entry name" value="7TM_GPCR_serpentine_rcpt_Srd"/>
</dbReference>
<proteinExistence type="inferred from homology"/>
<evidence type="ECO:0000256" key="1">
    <source>
        <dbReference type="ARBA" id="ARBA00004141"/>
    </source>
</evidence>
<feature type="transmembrane region" description="Helical" evidence="6">
    <location>
        <begin position="36"/>
        <end position="58"/>
    </location>
</feature>
<sequence length="198" mass="22569">GVQEHMYTATCLLLNFSFVYRLFTLQRTNNNNTREIMVFFHTVILIIVLIIVVHFPLIPLYHLATTRKDGMVDQYRHSRGIGNEQALGVIQYGDFFTVVVCSYSMLSSFLPFSLSVVMRKKIIRKMEEMRGSLSIASKAQHDMLVKRSPVRLQALNLQLGVSSFFMIGCVLFSFNLIILNVIPDFPETSPIIVPVCCL</sequence>
<keyword evidence="4 6" id="KW-1133">Transmembrane helix</keyword>
<feature type="transmembrane region" description="Helical" evidence="6">
    <location>
        <begin position="6"/>
        <end position="24"/>
    </location>
</feature>
<evidence type="ECO:0000313" key="8">
    <source>
        <dbReference type="Proteomes" id="UP001432027"/>
    </source>
</evidence>
<reference evidence="7" key="1">
    <citation type="submission" date="2023-10" db="EMBL/GenBank/DDBJ databases">
        <title>Genome assembly of Pristionchus species.</title>
        <authorList>
            <person name="Yoshida K."/>
            <person name="Sommer R.J."/>
        </authorList>
    </citation>
    <scope>NUCLEOTIDE SEQUENCE</scope>
    <source>
        <strain evidence="7">RS0144</strain>
    </source>
</reference>
<name>A0AAV5TJ13_9BILA</name>
<evidence type="ECO:0000256" key="2">
    <source>
        <dbReference type="ARBA" id="ARBA00009166"/>
    </source>
</evidence>
<evidence type="ECO:0000256" key="4">
    <source>
        <dbReference type="ARBA" id="ARBA00022989"/>
    </source>
</evidence>
<dbReference type="InterPro" id="IPR050920">
    <property type="entry name" value="Nematode_rcpt-like_delta"/>
</dbReference>
<comment type="subcellular location">
    <subcellularLocation>
        <location evidence="1">Membrane</location>
        <topology evidence="1">Multi-pass membrane protein</topology>
    </subcellularLocation>
</comment>
<evidence type="ECO:0000256" key="3">
    <source>
        <dbReference type="ARBA" id="ARBA00022692"/>
    </source>
</evidence>
<dbReference type="PANTHER" id="PTHR22945">
    <property type="entry name" value="SERPENTINE RECEPTOR, CLASS D DELTA"/>
    <property type="match status" value="1"/>
</dbReference>
<keyword evidence="8" id="KW-1185">Reference proteome</keyword>
<comment type="caution">
    <text evidence="7">The sequence shown here is derived from an EMBL/GenBank/DDBJ whole genome shotgun (WGS) entry which is preliminary data.</text>
</comment>
<dbReference type="Pfam" id="PF10317">
    <property type="entry name" value="7TM_GPCR_Srd"/>
    <property type="match status" value="1"/>
</dbReference>
<keyword evidence="5 6" id="KW-0472">Membrane</keyword>
<dbReference type="Proteomes" id="UP001432027">
    <property type="component" value="Unassembled WGS sequence"/>
</dbReference>
<keyword evidence="3 6" id="KW-0812">Transmembrane</keyword>
<comment type="similarity">
    <text evidence="2">Belongs to the nematode receptor-like protein srd family.</text>
</comment>
<dbReference type="AlphaFoldDB" id="A0AAV5TJ13"/>
<dbReference type="GO" id="GO:0016020">
    <property type="term" value="C:membrane"/>
    <property type="evidence" value="ECO:0007669"/>
    <property type="project" value="UniProtKB-SubCell"/>
</dbReference>
<gene>
    <name evidence="7" type="ORF">PENTCL1PPCAC_16552</name>
</gene>
<evidence type="ECO:0000256" key="5">
    <source>
        <dbReference type="ARBA" id="ARBA00023136"/>
    </source>
</evidence>
<feature type="transmembrane region" description="Helical" evidence="6">
    <location>
        <begin position="155"/>
        <end position="178"/>
    </location>
</feature>
<dbReference type="EMBL" id="BTSX01000004">
    <property type="protein sequence ID" value="GMS94377.1"/>
    <property type="molecule type" value="Genomic_DNA"/>
</dbReference>
<accession>A0AAV5TJ13</accession>
<dbReference type="PANTHER" id="PTHR22945:SF40">
    <property type="entry name" value="SERPENTINE RECEPTOR, CLASS D (DELTA)-RELATED"/>
    <property type="match status" value="1"/>
</dbReference>
<protein>
    <recommendedName>
        <fullName evidence="9">G protein-coupled receptor</fullName>
    </recommendedName>
</protein>
<organism evidence="7 8">
    <name type="scientific">Pristionchus entomophagus</name>
    <dbReference type="NCBI Taxonomy" id="358040"/>
    <lineage>
        <taxon>Eukaryota</taxon>
        <taxon>Metazoa</taxon>
        <taxon>Ecdysozoa</taxon>
        <taxon>Nematoda</taxon>
        <taxon>Chromadorea</taxon>
        <taxon>Rhabditida</taxon>
        <taxon>Rhabditina</taxon>
        <taxon>Diplogasteromorpha</taxon>
        <taxon>Diplogasteroidea</taxon>
        <taxon>Neodiplogasteridae</taxon>
        <taxon>Pristionchus</taxon>
    </lineage>
</organism>
<evidence type="ECO:0000313" key="7">
    <source>
        <dbReference type="EMBL" id="GMS94377.1"/>
    </source>
</evidence>
<evidence type="ECO:0000256" key="6">
    <source>
        <dbReference type="SAM" id="Phobius"/>
    </source>
</evidence>